<reference evidence="2 3" key="1">
    <citation type="submission" date="2020-12" db="EMBL/GenBank/DDBJ databases">
        <title>Pseudomonas schmalbachii sp. nov. isolated from millipede gut.</title>
        <authorList>
            <person name="Shelomi M."/>
        </authorList>
    </citation>
    <scope>NUCLEOTIDE SEQUENCE [LARGE SCALE GENOMIC DNA]</scope>
    <source>
        <strain evidence="2 3">Milli4</strain>
    </source>
</reference>
<dbReference type="RefSeq" id="WP_208315088.1">
    <property type="nucleotide sequence ID" value="NZ_JAELYA010000006.1"/>
</dbReference>
<dbReference type="PROSITE" id="PS51257">
    <property type="entry name" value="PROKAR_LIPOPROTEIN"/>
    <property type="match status" value="1"/>
</dbReference>
<evidence type="ECO:0000313" key="2">
    <source>
        <dbReference type="EMBL" id="MBO3276888.1"/>
    </source>
</evidence>
<evidence type="ECO:0008006" key="4">
    <source>
        <dbReference type="Google" id="ProtNLM"/>
    </source>
</evidence>
<name>A0ABS3TTC4_9PSED</name>
<protein>
    <recommendedName>
        <fullName evidence="4">Lipoprotein</fullName>
    </recommendedName>
</protein>
<comment type="caution">
    <text evidence="2">The sequence shown here is derived from an EMBL/GenBank/DDBJ whole genome shotgun (WGS) entry which is preliminary data.</text>
</comment>
<sequence length="240" mass="26475">MNEFRRALFGLPLLCLVLLTGCATPQPPVPMDQSFWAQKQERIGIAYTQVPKPTVIMAGQQGLLDMAVNNGLAAGLRSKVETWDSSSLRSIPAQVGEQLRADGYQAVNIDDPLVLDTLAKNKAEKTGYASKDFQPLKSQKQIDKLVLFEFGSAGTMRTYYGMVPTSVPVAQVVVTTYVIDLNDNHLLYYQPNVFSHSADGEWDEAPDFPNLTNAFYQALDSTQQSLLGVFRNQQLSAARP</sequence>
<organism evidence="2 3">
    <name type="scientific">Pseudomonas schmalbachii</name>
    <dbReference type="NCBI Taxonomy" id="2816993"/>
    <lineage>
        <taxon>Bacteria</taxon>
        <taxon>Pseudomonadati</taxon>
        <taxon>Pseudomonadota</taxon>
        <taxon>Gammaproteobacteria</taxon>
        <taxon>Pseudomonadales</taxon>
        <taxon>Pseudomonadaceae</taxon>
        <taxon>Pseudomonas</taxon>
    </lineage>
</organism>
<evidence type="ECO:0000256" key="1">
    <source>
        <dbReference type="SAM" id="SignalP"/>
    </source>
</evidence>
<dbReference type="Proteomes" id="UP000669060">
    <property type="component" value="Unassembled WGS sequence"/>
</dbReference>
<keyword evidence="1" id="KW-0732">Signal</keyword>
<feature type="signal peptide" evidence="1">
    <location>
        <begin position="1"/>
        <end position="25"/>
    </location>
</feature>
<feature type="chain" id="PRO_5046543524" description="Lipoprotein" evidence="1">
    <location>
        <begin position="26"/>
        <end position="240"/>
    </location>
</feature>
<dbReference type="EMBL" id="JAELYA010000006">
    <property type="protein sequence ID" value="MBO3276888.1"/>
    <property type="molecule type" value="Genomic_DNA"/>
</dbReference>
<gene>
    <name evidence="2" type="ORF">JFY56_16815</name>
</gene>
<keyword evidence="3" id="KW-1185">Reference proteome</keyword>
<proteinExistence type="predicted"/>
<accession>A0ABS3TTC4</accession>
<evidence type="ECO:0000313" key="3">
    <source>
        <dbReference type="Proteomes" id="UP000669060"/>
    </source>
</evidence>